<dbReference type="CDD" id="cd11031">
    <property type="entry name" value="Cyp158A-like"/>
    <property type="match status" value="1"/>
</dbReference>
<dbReference type="AlphaFoldDB" id="A0A0K9X924"/>
<dbReference type="PRINTS" id="PR00385">
    <property type="entry name" value="P450"/>
</dbReference>
<dbReference type="EMBL" id="LFXA01000017">
    <property type="protein sequence ID" value="KNB49934.1"/>
    <property type="molecule type" value="Genomic_DNA"/>
</dbReference>
<dbReference type="GO" id="GO:0016705">
    <property type="term" value="F:oxidoreductase activity, acting on paired donors, with incorporation or reduction of molecular oxygen"/>
    <property type="evidence" value="ECO:0007669"/>
    <property type="project" value="InterPro"/>
</dbReference>
<gene>
    <name evidence="8" type="ORF">AC230_24695</name>
</gene>
<evidence type="ECO:0000313" key="8">
    <source>
        <dbReference type="EMBL" id="KNB49934.1"/>
    </source>
</evidence>
<dbReference type="PANTHER" id="PTHR46696">
    <property type="entry name" value="P450, PUTATIVE (EUROFUNG)-RELATED"/>
    <property type="match status" value="1"/>
</dbReference>
<dbReference type="OrthoDB" id="3218463at2"/>
<dbReference type="InterPro" id="IPR002397">
    <property type="entry name" value="Cyt_P450_B"/>
</dbReference>
<dbReference type="InterPro" id="IPR001128">
    <property type="entry name" value="Cyt_P450"/>
</dbReference>
<evidence type="ECO:0000313" key="9">
    <source>
        <dbReference type="Proteomes" id="UP000037288"/>
    </source>
</evidence>
<dbReference type="InterPro" id="IPR017972">
    <property type="entry name" value="Cyt_P450_CS"/>
</dbReference>
<dbReference type="PROSITE" id="PS00086">
    <property type="entry name" value="CYTOCHROME_P450"/>
    <property type="match status" value="1"/>
</dbReference>
<keyword evidence="3 7" id="KW-0479">Metal-binding</keyword>
<evidence type="ECO:0000256" key="3">
    <source>
        <dbReference type="ARBA" id="ARBA00022723"/>
    </source>
</evidence>
<comment type="similarity">
    <text evidence="1 7">Belongs to the cytochrome P450 family.</text>
</comment>
<keyword evidence="2 7" id="KW-0349">Heme</keyword>
<reference evidence="9" key="1">
    <citation type="submission" date="2015-07" db="EMBL/GenBank/DDBJ databases">
        <title>Draft genome sequence of Streptomyces sp. CMAA 1322, a bacterium isolated from Caatinga biome, from dry forest semiarid of Brazil.</title>
        <authorList>
            <person name="Santos S.N."/>
            <person name="Gacesa R."/>
            <person name="Taketani R.G."/>
            <person name="Long P.F."/>
            <person name="Melo I.S."/>
        </authorList>
    </citation>
    <scope>NUCLEOTIDE SEQUENCE [LARGE SCALE GENOMIC DNA]</scope>
    <source>
        <strain evidence="9">CMAA 1322</strain>
    </source>
</reference>
<keyword evidence="5 7" id="KW-0408">Iron</keyword>
<dbReference type="GO" id="GO:0004497">
    <property type="term" value="F:monooxygenase activity"/>
    <property type="evidence" value="ECO:0007669"/>
    <property type="project" value="UniProtKB-KW"/>
</dbReference>
<keyword evidence="4 7" id="KW-0560">Oxidoreductase</keyword>
<sequence>MTRAQDALQFPFAARHPLLPPDEFARLRRERPVVRARLANGHAVWLVTRHADVRKVLADPRLSREAITRPDAPRLLPVAAGSKSIFVMDPPAHTRLRRLVGMAFTGRRMERLRPAVVRLADELVARMAGQGPPADLVAHLAQPLPLTVICDMLGVPRPDQELFSAWTDAMLSVGPHPSPEVDGAAARLRGYLTGLIEEKRRAPADDLLTVLIGARDEDGALSDEELLAFAETLLMAGYHATTSEIVHGVLALVERPDDLRRLAADRDGLPAAVEELLRFSQAGGGVGPIRIALEDVEVGGVTVRAGEAVLPCINSANRDEGVFPDADALDLAREPNPHVAFGHGIHRCLGAGLGRIELTAALDRLLDRLGVFRLAVPPEDLVWRREGVFTRPDTLPLRW</sequence>
<organism evidence="8 9">
    <name type="scientific">Streptomyces caatingaensis</name>
    <dbReference type="NCBI Taxonomy" id="1678637"/>
    <lineage>
        <taxon>Bacteria</taxon>
        <taxon>Bacillati</taxon>
        <taxon>Actinomycetota</taxon>
        <taxon>Actinomycetes</taxon>
        <taxon>Kitasatosporales</taxon>
        <taxon>Streptomycetaceae</taxon>
        <taxon>Streptomyces</taxon>
    </lineage>
</organism>
<dbReference type="PRINTS" id="PR00359">
    <property type="entry name" value="BP450"/>
</dbReference>
<dbReference type="Proteomes" id="UP000037288">
    <property type="component" value="Unassembled WGS sequence"/>
</dbReference>
<dbReference type="FunFam" id="1.10.630.10:FF:000018">
    <property type="entry name" value="Cytochrome P450 monooxygenase"/>
    <property type="match status" value="1"/>
</dbReference>
<protein>
    <submittedName>
        <fullName evidence="8">Cytochrome P450 dependent monooxygenase</fullName>
    </submittedName>
</protein>
<accession>A0A0K9X924</accession>
<name>A0A0K9X924_9ACTN</name>
<dbReference type="InterPro" id="IPR036396">
    <property type="entry name" value="Cyt_P450_sf"/>
</dbReference>
<dbReference type="PATRIC" id="fig|1678637.3.peg.5272"/>
<evidence type="ECO:0000256" key="5">
    <source>
        <dbReference type="ARBA" id="ARBA00023004"/>
    </source>
</evidence>
<comment type="caution">
    <text evidence="8">The sequence shown here is derived from an EMBL/GenBank/DDBJ whole genome shotgun (WGS) entry which is preliminary data.</text>
</comment>
<evidence type="ECO:0000256" key="1">
    <source>
        <dbReference type="ARBA" id="ARBA00010617"/>
    </source>
</evidence>
<dbReference type="Gene3D" id="1.10.630.10">
    <property type="entry name" value="Cytochrome P450"/>
    <property type="match status" value="1"/>
</dbReference>
<evidence type="ECO:0000256" key="4">
    <source>
        <dbReference type="ARBA" id="ARBA00023002"/>
    </source>
</evidence>
<dbReference type="RefSeq" id="WP_049718484.1">
    <property type="nucleotide sequence ID" value="NZ_LFXA01000017.1"/>
</dbReference>
<evidence type="ECO:0000256" key="2">
    <source>
        <dbReference type="ARBA" id="ARBA00022617"/>
    </source>
</evidence>
<dbReference type="PANTHER" id="PTHR46696:SF1">
    <property type="entry name" value="CYTOCHROME P450 YJIB-RELATED"/>
    <property type="match status" value="1"/>
</dbReference>
<dbReference type="STRING" id="1678637.AC230_24695"/>
<evidence type="ECO:0000256" key="6">
    <source>
        <dbReference type="ARBA" id="ARBA00023033"/>
    </source>
</evidence>
<dbReference type="SUPFAM" id="SSF48264">
    <property type="entry name" value="Cytochrome P450"/>
    <property type="match status" value="1"/>
</dbReference>
<proteinExistence type="inferred from homology"/>
<dbReference type="GO" id="GO:0020037">
    <property type="term" value="F:heme binding"/>
    <property type="evidence" value="ECO:0007669"/>
    <property type="project" value="InterPro"/>
</dbReference>
<evidence type="ECO:0000256" key="7">
    <source>
        <dbReference type="RuleBase" id="RU000461"/>
    </source>
</evidence>
<keyword evidence="9" id="KW-1185">Reference proteome</keyword>
<keyword evidence="6 7" id="KW-0503">Monooxygenase</keyword>
<dbReference type="GO" id="GO:0005506">
    <property type="term" value="F:iron ion binding"/>
    <property type="evidence" value="ECO:0007669"/>
    <property type="project" value="InterPro"/>
</dbReference>
<dbReference type="Pfam" id="PF00067">
    <property type="entry name" value="p450"/>
    <property type="match status" value="1"/>
</dbReference>